<dbReference type="EMBL" id="ARYI01000001">
    <property type="protein sequence ID" value="KCZ96547.1"/>
    <property type="molecule type" value="Genomic_DNA"/>
</dbReference>
<proteinExistence type="inferred from homology"/>
<dbReference type="PANTHER" id="PTHR30563:SF0">
    <property type="entry name" value="DNA RECOMBINATION PROTEIN RMUC"/>
    <property type="match status" value="1"/>
</dbReference>
<sequence length="445" mass="49189">MPPVVTIGSLSLDMIHVGLLLIAVGLGIYLWQARQGGALERQRLLAERDGAQDEVARLRQREQTLDAVARDAQLKLAAAEARSAEDERKFGELAQGVLARANTMFLERAEETFKRHREGAQGELKELMKPIGENFETFRQKVEALEKVRIEDKSLLSEQVKAIGESLHRNTAETGKLVNALTAPKGGGRWGEMTLRNVMEQAGLSAHCDFSEQVHDDTEEGRQRPDAIIRLPGDRQIVIDSKVSLASYMAATNTDDPAERLAHLKQHATSVQRHVTTLASKDYQSNLGNRFDYIAMFIPGENFFAAALEQAPDLIEKAMSRSVIVTTPTTLIALARTVAHLWRQHEMNENAQAAAELGAELYTRMGVLLGHTEKLGKSINSSVDHYNSLLGSLDKRVLPTLRKFEDMKIAPPGKVPPEAKLIEARANTPDTGQLPLEPPRKLPAE</sequence>
<reference evidence="9 10" key="1">
    <citation type="submission" date="2013-04" db="EMBL/GenBank/DDBJ databases">
        <title>Hyphomonas hirschiana VP5 Genome Sequencing.</title>
        <authorList>
            <person name="Lai Q."/>
            <person name="Shao Z."/>
        </authorList>
    </citation>
    <scope>NUCLEOTIDE SEQUENCE [LARGE SCALE GENOMIC DNA]</scope>
    <source>
        <strain evidence="9 10">VP5</strain>
    </source>
</reference>
<dbReference type="PANTHER" id="PTHR30563">
    <property type="entry name" value="DNA RECOMBINATION PROTEIN RMUC"/>
    <property type="match status" value="1"/>
</dbReference>
<dbReference type="AlphaFoldDB" id="A0A059G0N6"/>
<evidence type="ECO:0000256" key="2">
    <source>
        <dbReference type="ARBA" id="ARBA00009840"/>
    </source>
</evidence>
<keyword evidence="5" id="KW-0233">DNA recombination</keyword>
<organism evidence="9 10">
    <name type="scientific">Hyphomonas hirschiana VP5</name>
    <dbReference type="NCBI Taxonomy" id="1280951"/>
    <lineage>
        <taxon>Bacteria</taxon>
        <taxon>Pseudomonadati</taxon>
        <taxon>Pseudomonadota</taxon>
        <taxon>Alphaproteobacteria</taxon>
        <taxon>Hyphomonadales</taxon>
        <taxon>Hyphomonadaceae</taxon>
        <taxon>Hyphomonas</taxon>
    </lineage>
</organism>
<evidence type="ECO:0000256" key="3">
    <source>
        <dbReference type="ARBA" id="ARBA00021840"/>
    </source>
</evidence>
<dbReference type="OrthoDB" id="370725at2"/>
<dbReference type="InterPro" id="IPR003798">
    <property type="entry name" value="DNA_recombination_RmuC"/>
</dbReference>
<name>A0A059G0N6_9PROT</name>
<keyword evidence="8" id="KW-0812">Transmembrane</keyword>
<evidence type="ECO:0000256" key="7">
    <source>
        <dbReference type="SAM" id="MobiDB-lite"/>
    </source>
</evidence>
<evidence type="ECO:0000313" key="9">
    <source>
        <dbReference type="EMBL" id="KCZ96547.1"/>
    </source>
</evidence>
<dbReference type="Proteomes" id="UP000025061">
    <property type="component" value="Unassembled WGS sequence"/>
</dbReference>
<feature type="transmembrane region" description="Helical" evidence="8">
    <location>
        <begin position="12"/>
        <end position="31"/>
    </location>
</feature>
<keyword evidence="4 6" id="KW-0175">Coiled coil</keyword>
<gene>
    <name evidence="9" type="ORF">HHI_02670</name>
</gene>
<evidence type="ECO:0000256" key="8">
    <source>
        <dbReference type="SAM" id="Phobius"/>
    </source>
</evidence>
<feature type="coiled-coil region" evidence="6">
    <location>
        <begin position="41"/>
        <end position="89"/>
    </location>
</feature>
<comment type="function">
    <text evidence="1">Involved in DNA recombination.</text>
</comment>
<dbReference type="Pfam" id="PF02646">
    <property type="entry name" value="RmuC"/>
    <property type="match status" value="1"/>
</dbReference>
<evidence type="ECO:0000256" key="5">
    <source>
        <dbReference type="ARBA" id="ARBA00023172"/>
    </source>
</evidence>
<protein>
    <recommendedName>
        <fullName evidence="3">DNA recombination protein RmuC homolog</fullName>
    </recommendedName>
</protein>
<comment type="similarity">
    <text evidence="2">Belongs to the RmuC family.</text>
</comment>
<evidence type="ECO:0000313" key="10">
    <source>
        <dbReference type="Proteomes" id="UP000025061"/>
    </source>
</evidence>
<evidence type="ECO:0000256" key="1">
    <source>
        <dbReference type="ARBA" id="ARBA00003416"/>
    </source>
</evidence>
<dbReference type="RefSeq" id="WP_011645541.1">
    <property type="nucleotide sequence ID" value="NZ_ARYI01000001.1"/>
</dbReference>
<keyword evidence="8" id="KW-0472">Membrane</keyword>
<evidence type="ECO:0000256" key="4">
    <source>
        <dbReference type="ARBA" id="ARBA00023054"/>
    </source>
</evidence>
<evidence type="ECO:0000256" key="6">
    <source>
        <dbReference type="SAM" id="Coils"/>
    </source>
</evidence>
<keyword evidence="10" id="KW-1185">Reference proteome</keyword>
<feature type="region of interest" description="Disordered" evidence="7">
    <location>
        <begin position="408"/>
        <end position="445"/>
    </location>
</feature>
<dbReference type="GO" id="GO:0006310">
    <property type="term" value="P:DNA recombination"/>
    <property type="evidence" value="ECO:0007669"/>
    <property type="project" value="UniProtKB-KW"/>
</dbReference>
<accession>A0A059G0N6</accession>
<keyword evidence="8" id="KW-1133">Transmembrane helix</keyword>
<dbReference type="PATRIC" id="fig|1280951.3.peg.542"/>
<comment type="caution">
    <text evidence="9">The sequence shown here is derived from an EMBL/GenBank/DDBJ whole genome shotgun (WGS) entry which is preliminary data.</text>
</comment>